<dbReference type="PANTHER" id="PTHR33527:SF53">
    <property type="entry name" value="OS10G0561000 PROTEIN"/>
    <property type="match status" value="1"/>
</dbReference>
<organism evidence="3 4">
    <name type="scientific">Musa acuminata subsp. malaccensis</name>
    <name type="common">Wild banana</name>
    <name type="synonym">Musa malaccensis</name>
    <dbReference type="NCBI Taxonomy" id="214687"/>
    <lineage>
        <taxon>Eukaryota</taxon>
        <taxon>Viridiplantae</taxon>
        <taxon>Streptophyta</taxon>
        <taxon>Embryophyta</taxon>
        <taxon>Tracheophyta</taxon>
        <taxon>Spermatophyta</taxon>
        <taxon>Magnoliopsida</taxon>
        <taxon>Liliopsida</taxon>
        <taxon>Zingiberales</taxon>
        <taxon>Musaceae</taxon>
        <taxon>Musa</taxon>
    </lineage>
</organism>
<reference evidence="2" key="1">
    <citation type="submission" date="2021-03" db="EMBL/GenBank/DDBJ databases">
        <authorList>
            <consortium name="Genoscope - CEA"/>
            <person name="William W."/>
        </authorList>
    </citation>
    <scope>NUCLEOTIDE SEQUENCE</scope>
    <source>
        <strain evidence="2">Doubled-haploid Pahang</strain>
    </source>
</reference>
<accession>A0A804L456</accession>
<dbReference type="EMBL" id="HG996475">
    <property type="protein sequence ID" value="CAG1863533.1"/>
    <property type="molecule type" value="Genomic_DNA"/>
</dbReference>
<gene>
    <name evidence="2" type="ORF">GSMUA_20950.1</name>
</gene>
<dbReference type="PANTHER" id="PTHR33527">
    <property type="entry name" value="OS07G0274300 PROTEIN"/>
    <property type="match status" value="1"/>
</dbReference>
<feature type="compositionally biased region" description="Basic and acidic residues" evidence="1">
    <location>
        <begin position="146"/>
        <end position="172"/>
    </location>
</feature>
<dbReference type="OMA" id="WARKYND"/>
<sequence>MAGSNCDPVTLRKLFHSGEIDFYCRLVRQLDQNPERMKQVIALWLWFESIGHHEFIQRVSSLKGDDVILGFVSEAEACLDRLMGHHVQTRGDELPLTSSLMAKKMDLRFFESHRDKAIEGVMHFFHSVCQIIFNDEPMERAAENANHPNDHCRHTSGLHDIRSPMRERRNQEEGGASTSAMAMIPPQFSTVPSPLRDMLNPMARPWTPEIVRPSDDQRSLFITFSMGQHISREEIKQYFNARYGPCVEVVLTERTPPGHQPMFGRLIFTDASMVARVLNGLPTAKFIINGKHLWARMYTPFQTRRVEALRLVKKLKRMPREGGTRGEVGEVGVMIDMMDCKSLTSKIIFMKSIIDPIV</sequence>
<reference evidence="3" key="2">
    <citation type="submission" date="2021-05" db="UniProtKB">
        <authorList>
            <consortium name="EnsemblPlants"/>
        </authorList>
    </citation>
    <scope>IDENTIFICATION</scope>
    <source>
        <strain evidence="3">subsp. malaccensis</strain>
    </source>
</reference>
<evidence type="ECO:0000256" key="1">
    <source>
        <dbReference type="SAM" id="MobiDB-lite"/>
    </source>
</evidence>
<feature type="region of interest" description="Disordered" evidence="1">
    <location>
        <begin position="146"/>
        <end position="177"/>
    </location>
</feature>
<evidence type="ECO:0000313" key="3">
    <source>
        <dbReference type="EnsemblPlants" id="Ma11_p04410.1"/>
    </source>
</evidence>
<protein>
    <submittedName>
        <fullName evidence="2">(wild Malaysian banana) hypothetical protein</fullName>
    </submittedName>
</protein>
<evidence type="ECO:0000313" key="2">
    <source>
        <dbReference type="EMBL" id="CAG1863533.1"/>
    </source>
</evidence>
<name>A0A804L456_MUSAM</name>
<dbReference type="InParanoid" id="A0A804L456"/>
<dbReference type="EnsemblPlants" id="Ma11_t04410.1">
    <property type="protein sequence ID" value="Ma11_p04410.1"/>
    <property type="gene ID" value="Ma11_g04410"/>
</dbReference>
<dbReference type="Proteomes" id="UP000012960">
    <property type="component" value="Unplaced"/>
</dbReference>
<keyword evidence="4" id="KW-1185">Reference proteome</keyword>
<proteinExistence type="predicted"/>
<dbReference type="AlphaFoldDB" id="A0A804L456"/>
<evidence type="ECO:0000313" key="4">
    <source>
        <dbReference type="Proteomes" id="UP000012960"/>
    </source>
</evidence>
<dbReference type="Gramene" id="Ma11_t04410.1">
    <property type="protein sequence ID" value="Ma11_p04410.1"/>
    <property type="gene ID" value="Ma11_g04410"/>
</dbReference>